<dbReference type="PANTHER" id="PTHR40980:SF4">
    <property type="entry name" value="TONB-DEPENDENT RECEPTOR-LIKE BETA-BARREL DOMAIN-CONTAINING PROTEIN"/>
    <property type="match status" value="1"/>
</dbReference>
<dbReference type="InterPro" id="IPR041700">
    <property type="entry name" value="OMP_b-brl_3"/>
</dbReference>
<dbReference type="InterPro" id="IPR008969">
    <property type="entry name" value="CarboxyPept-like_regulatory"/>
</dbReference>
<dbReference type="Gene3D" id="2.40.170.20">
    <property type="entry name" value="TonB-dependent receptor, beta-barrel domain"/>
    <property type="match status" value="1"/>
</dbReference>
<organism evidence="5 6">
    <name type="scientific">Kordia aestuariivivens</name>
    <dbReference type="NCBI Taxonomy" id="2759037"/>
    <lineage>
        <taxon>Bacteria</taxon>
        <taxon>Pseudomonadati</taxon>
        <taxon>Bacteroidota</taxon>
        <taxon>Flavobacteriia</taxon>
        <taxon>Flavobacteriales</taxon>
        <taxon>Flavobacteriaceae</taxon>
        <taxon>Kordia</taxon>
    </lineage>
</organism>
<dbReference type="InterPro" id="IPR037066">
    <property type="entry name" value="Plug_dom_sf"/>
</dbReference>
<evidence type="ECO:0000256" key="3">
    <source>
        <dbReference type="ARBA" id="ARBA00023237"/>
    </source>
</evidence>
<keyword evidence="5" id="KW-0675">Receptor</keyword>
<keyword evidence="3" id="KW-0998">Cell outer membrane</keyword>
<evidence type="ECO:0000256" key="2">
    <source>
        <dbReference type="ARBA" id="ARBA00023136"/>
    </source>
</evidence>
<keyword evidence="2" id="KW-0472">Membrane</keyword>
<dbReference type="Proteomes" id="UP000619238">
    <property type="component" value="Unassembled WGS sequence"/>
</dbReference>
<protein>
    <submittedName>
        <fullName evidence="5">TonB-dependent receptor</fullName>
    </submittedName>
</protein>
<dbReference type="Gene3D" id="2.60.40.1120">
    <property type="entry name" value="Carboxypeptidase-like, regulatory domain"/>
    <property type="match status" value="1"/>
</dbReference>
<comment type="caution">
    <text evidence="5">The sequence shown here is derived from an EMBL/GenBank/DDBJ whole genome shotgun (WGS) entry which is preliminary data.</text>
</comment>
<feature type="domain" description="Outer membrane protein beta-barrel" evidence="4">
    <location>
        <begin position="379"/>
        <end position="778"/>
    </location>
</feature>
<dbReference type="Gene3D" id="2.170.130.10">
    <property type="entry name" value="TonB-dependent receptor, plug domain"/>
    <property type="match status" value="1"/>
</dbReference>
<name>A0ABR7Q4Q8_9FLAO</name>
<comment type="subcellular location">
    <subcellularLocation>
        <location evidence="1">Cell outer membrane</location>
    </subcellularLocation>
</comment>
<dbReference type="InterPro" id="IPR036942">
    <property type="entry name" value="Beta-barrel_TonB_sf"/>
</dbReference>
<evidence type="ECO:0000256" key="1">
    <source>
        <dbReference type="ARBA" id="ARBA00004442"/>
    </source>
</evidence>
<dbReference type="Pfam" id="PF13715">
    <property type="entry name" value="CarbopepD_reg_2"/>
    <property type="match status" value="1"/>
</dbReference>
<sequence length="804" mass="90182">MNTKYTLIIFILLLSFTKSVYGQTQETLVIKGSVISETNEPLPFVNVLLNTSEGILIKATITDSEGNFVIKDLKLAKYLLEVSFVGYETIQTEVNIAKSTTVVAPIQMKVSTESLDQVTIVAEKPIIQVEPDKTIFNVAGTVGSAGNNGLEILRKAPGVRLDNNNNVIVEGKAGVLIYIDDRQSFLQGDDLTAFLQSLQADTIESIEIITQPSSKYDAAGAAGIINIKLKREKGLGTRGSISSTVTVGDFARTNNSVSVNTRLKKWTIFGSYSNYIGRSTGFINLYRTQGTKIFDAQNDSEYDGFSNNFRTGADYYVSKQSTLGTVISVNLRDSESRSNSRTPIIDRFTGVTDSILRSPSSSENNSINLSANLNYRYKDTLGKSFSVDLDYRRYSRERFNNQPNFYVTPTGEVLNAIITNQETPIDIDIYAAKVDYGQKLGKGTFETGFKVSQVVTDNTFNFFDVIGGNSNLNLDRSNQFNYDEKIYAVYSKYNFGFNNWKFQGGLRVEITDSQGNLTAENINQNQTVSRKYTDFFPSAGITYQAGANNSLALSYSRRIQRPDYQVLNPFEYQLDELSFSRGNPFLQPQYTDNFKLSHTYKYTLTTSISYSYVSDFFAQVTEAVGENRNFLSTRNVADQEVYNLSISYPFKVNNWWRAYANVYGSYNKYTATNPTFISTEQETFGFYAQNTFSLPKDIKLEVSGWYSSPSIWGGTYETKSLGSLNLAVQKSWKNWTGKITVNDVLYTIPWQGVTQFGDLMIDGRGGNDSRNINFYIRYSFGNSEVKEARNRDGSLEDEKNRIGG</sequence>
<keyword evidence="6" id="KW-1185">Reference proteome</keyword>
<dbReference type="Pfam" id="PF14905">
    <property type="entry name" value="OMP_b-brl_3"/>
    <property type="match status" value="1"/>
</dbReference>
<accession>A0ABR7Q4Q8</accession>
<gene>
    <name evidence="5" type="ORF">H2O64_02390</name>
</gene>
<evidence type="ECO:0000313" key="6">
    <source>
        <dbReference type="Proteomes" id="UP000619238"/>
    </source>
</evidence>
<reference evidence="5 6" key="1">
    <citation type="submission" date="2020-07" db="EMBL/GenBank/DDBJ databases">
        <title>Description of Kordia aestuariivivens sp. nov., isolated from a tidal flat.</title>
        <authorList>
            <person name="Park S."/>
            <person name="Yoon J.-H."/>
        </authorList>
    </citation>
    <scope>NUCLEOTIDE SEQUENCE [LARGE SCALE GENOMIC DNA]</scope>
    <source>
        <strain evidence="5 6">YSTF-M3</strain>
    </source>
</reference>
<evidence type="ECO:0000313" key="5">
    <source>
        <dbReference type="EMBL" id="MBC8753502.1"/>
    </source>
</evidence>
<dbReference type="SUPFAM" id="SSF49464">
    <property type="entry name" value="Carboxypeptidase regulatory domain-like"/>
    <property type="match status" value="1"/>
</dbReference>
<evidence type="ECO:0000259" key="4">
    <source>
        <dbReference type="Pfam" id="PF14905"/>
    </source>
</evidence>
<dbReference type="PANTHER" id="PTHR40980">
    <property type="entry name" value="PLUG DOMAIN-CONTAINING PROTEIN"/>
    <property type="match status" value="1"/>
</dbReference>
<dbReference type="RefSeq" id="WP_187560534.1">
    <property type="nucleotide sequence ID" value="NZ_JACGWS010000001.1"/>
</dbReference>
<proteinExistence type="predicted"/>
<dbReference type="EMBL" id="JACGWS010000001">
    <property type="protein sequence ID" value="MBC8753502.1"/>
    <property type="molecule type" value="Genomic_DNA"/>
</dbReference>
<dbReference type="SUPFAM" id="SSF56935">
    <property type="entry name" value="Porins"/>
    <property type="match status" value="1"/>
</dbReference>